<evidence type="ECO:0000256" key="2">
    <source>
        <dbReference type="SAM" id="MobiDB-lite"/>
    </source>
</evidence>
<evidence type="ECO:0000256" key="1">
    <source>
        <dbReference type="ARBA" id="ARBA00008201"/>
    </source>
</evidence>
<dbReference type="Gene3D" id="3.40.50.2300">
    <property type="match status" value="1"/>
</dbReference>
<evidence type="ECO:0008006" key="7">
    <source>
        <dbReference type="Google" id="ProtNLM"/>
    </source>
</evidence>
<dbReference type="AlphaFoldDB" id="A0AAV1HU37"/>
<organism evidence="5 6">
    <name type="scientific">Coccomyxa viridis</name>
    <dbReference type="NCBI Taxonomy" id="1274662"/>
    <lineage>
        <taxon>Eukaryota</taxon>
        <taxon>Viridiplantae</taxon>
        <taxon>Chlorophyta</taxon>
        <taxon>core chlorophytes</taxon>
        <taxon>Trebouxiophyceae</taxon>
        <taxon>Trebouxiophyceae incertae sedis</taxon>
        <taxon>Coccomyxaceae</taxon>
        <taxon>Coccomyxa</taxon>
    </lineage>
</organism>
<proteinExistence type="inferred from homology"/>
<accession>A0AAV1HU37</accession>
<dbReference type="SUPFAM" id="SSF53098">
    <property type="entry name" value="Ribonuclease H-like"/>
    <property type="match status" value="1"/>
</dbReference>
<dbReference type="InterPro" id="IPR014811">
    <property type="entry name" value="ArgoL1"/>
</dbReference>
<dbReference type="GO" id="GO:0003723">
    <property type="term" value="F:RNA binding"/>
    <property type="evidence" value="ECO:0007669"/>
    <property type="project" value="InterPro"/>
</dbReference>
<dbReference type="SMART" id="SM01163">
    <property type="entry name" value="DUF1785"/>
    <property type="match status" value="1"/>
</dbReference>
<dbReference type="InterPro" id="IPR036397">
    <property type="entry name" value="RNaseH_sf"/>
</dbReference>
<dbReference type="PANTHER" id="PTHR22891">
    <property type="entry name" value="EUKARYOTIC TRANSLATION INITIATION FACTOR 2C"/>
    <property type="match status" value="1"/>
</dbReference>
<comment type="similarity">
    <text evidence="1">Belongs to the argonaute family. Ago subfamily.</text>
</comment>
<gene>
    <name evidence="5" type="ORF">CVIRNUC_001195</name>
</gene>
<dbReference type="InterPro" id="IPR003100">
    <property type="entry name" value="PAZ_dom"/>
</dbReference>
<dbReference type="InterPro" id="IPR036085">
    <property type="entry name" value="PAZ_dom_sf"/>
</dbReference>
<dbReference type="PROSITE" id="PS50821">
    <property type="entry name" value="PAZ"/>
    <property type="match status" value="1"/>
</dbReference>
<sequence>MVLTHWCRYLKTHVMGRAGLEVPQAATQALDIALRHTSSMNPSCQVFNRSFFWHDPSRIHSLGGGAEVWLGYQQSLQPLHMGLSLNVDLAATAFLEQQPVITFLVKAARLREPQDFARNFTKVHYKRASKAIIGIKVQVHKEGMIHRKLKVKGLTEAGADRMTFYNEESKSQVTVQDYYKERYNYEMQHPSVPCLNVGTPRKLIWLPAEICHICAGQRRLKLDERQTGQMVKIAAQHPAKALVYINKALNELACLTKDPAVQAFDMDIADSCVELGARVLDPPELMYERPMKPPPLGEWHLRGNRFMQPAVMQAFAVAAFADEGRCGRGLSDPTSLQKFLEDMLDMLDDLGLKVPPPGLPPIIWHNRNDFPGETLVNAMHAGTSFFRAEPDIIFVCLPEKGTDLYKEVKRASDSHIGVPSQCFVTHSASIGTREIRGRRQYLGNLAMKINSKLGGVNWAFSRPLFPWMAKPFIVFGASVSHSGSERGGMPELMQEREPYVAAVVASMDRYMGKYGAHVQLQGPKVAIVLNLKISVIKLLKAFYQEIRGKPERIIFYRDGISDSQFPEVRRAEIPQVAAAVRELNEADADAIPIAYIVVQKMHHTKFFPTDRNMDRSGNVLPGTVVDHSVTHPTEYDWYLNSHAGLQGTSKSAHYHVLHDDTGMPIDELQTFTYHTTYLYCRCTRSVGRCQPAYYAHLCATRGRIMLSRTGAGGSSCGSDSGRGWGGPGSSGKESTVEWAEIHPNLENRMYYV</sequence>
<dbReference type="SUPFAM" id="SSF101690">
    <property type="entry name" value="PAZ domain"/>
    <property type="match status" value="1"/>
</dbReference>
<comment type="caution">
    <text evidence="5">The sequence shown here is derived from an EMBL/GenBank/DDBJ whole genome shotgun (WGS) entry which is preliminary data.</text>
</comment>
<reference evidence="5 6" key="1">
    <citation type="submission" date="2023-10" db="EMBL/GenBank/DDBJ databases">
        <authorList>
            <person name="Maclean D."/>
            <person name="Macfadyen A."/>
        </authorList>
    </citation>
    <scope>NUCLEOTIDE SEQUENCE [LARGE SCALE GENOMIC DNA]</scope>
</reference>
<dbReference type="Proteomes" id="UP001314263">
    <property type="component" value="Unassembled WGS sequence"/>
</dbReference>
<evidence type="ECO:0000259" key="3">
    <source>
        <dbReference type="PROSITE" id="PS50821"/>
    </source>
</evidence>
<dbReference type="Pfam" id="PF02171">
    <property type="entry name" value="Piwi"/>
    <property type="match status" value="1"/>
</dbReference>
<dbReference type="Pfam" id="PF02170">
    <property type="entry name" value="PAZ"/>
    <property type="match status" value="1"/>
</dbReference>
<dbReference type="Gene3D" id="2.170.260.10">
    <property type="entry name" value="paz domain"/>
    <property type="match status" value="1"/>
</dbReference>
<dbReference type="EMBL" id="CAUYUE010000002">
    <property type="protein sequence ID" value="CAK0739775.1"/>
    <property type="molecule type" value="Genomic_DNA"/>
</dbReference>
<feature type="region of interest" description="Disordered" evidence="2">
    <location>
        <begin position="712"/>
        <end position="734"/>
    </location>
</feature>
<feature type="compositionally biased region" description="Gly residues" evidence="2">
    <location>
        <begin position="712"/>
        <end position="729"/>
    </location>
</feature>
<dbReference type="PROSITE" id="PS50822">
    <property type="entry name" value="PIWI"/>
    <property type="match status" value="1"/>
</dbReference>
<dbReference type="Pfam" id="PF08699">
    <property type="entry name" value="ArgoL1"/>
    <property type="match status" value="1"/>
</dbReference>
<name>A0AAV1HU37_9CHLO</name>
<feature type="domain" description="Piwi" evidence="4">
    <location>
        <begin position="392"/>
        <end position="707"/>
    </location>
</feature>
<dbReference type="InterPro" id="IPR003165">
    <property type="entry name" value="Piwi"/>
</dbReference>
<evidence type="ECO:0000259" key="4">
    <source>
        <dbReference type="PROSITE" id="PS50822"/>
    </source>
</evidence>
<dbReference type="Gene3D" id="3.30.420.10">
    <property type="entry name" value="Ribonuclease H-like superfamily/Ribonuclease H"/>
    <property type="match status" value="1"/>
</dbReference>
<feature type="domain" description="PAZ" evidence="3">
    <location>
        <begin position="112"/>
        <end position="215"/>
    </location>
</feature>
<evidence type="ECO:0000313" key="5">
    <source>
        <dbReference type="EMBL" id="CAK0739775.1"/>
    </source>
</evidence>
<dbReference type="CDD" id="cd02846">
    <property type="entry name" value="PAZ_argonaute_like"/>
    <property type="match status" value="1"/>
</dbReference>
<keyword evidence="6" id="KW-1185">Reference proteome</keyword>
<evidence type="ECO:0000313" key="6">
    <source>
        <dbReference type="Proteomes" id="UP001314263"/>
    </source>
</evidence>
<protein>
    <recommendedName>
        <fullName evidence="7">Piwi domain-containing protein</fullName>
    </recommendedName>
</protein>
<dbReference type="SMART" id="SM00949">
    <property type="entry name" value="PAZ"/>
    <property type="match status" value="1"/>
</dbReference>
<dbReference type="InterPro" id="IPR012337">
    <property type="entry name" value="RNaseH-like_sf"/>
</dbReference>
<dbReference type="SMART" id="SM00950">
    <property type="entry name" value="Piwi"/>
    <property type="match status" value="1"/>
</dbReference>